<keyword evidence="13" id="KW-0472">Membrane</keyword>
<dbReference type="InterPro" id="IPR011006">
    <property type="entry name" value="CheY-like_superfamily"/>
</dbReference>
<dbReference type="InterPro" id="IPR015943">
    <property type="entry name" value="WD40/YVTN_repeat-like_dom_sf"/>
</dbReference>
<keyword evidence="10" id="KW-0238">DNA-binding</keyword>
<protein>
    <recommendedName>
        <fullName evidence="2">histidine kinase</fullName>
        <ecNumber evidence="2">2.7.13.3</ecNumber>
    </recommendedName>
</protein>
<evidence type="ECO:0000256" key="12">
    <source>
        <dbReference type="PROSITE-ProRule" id="PRU00169"/>
    </source>
</evidence>
<dbReference type="Pfam" id="PF02518">
    <property type="entry name" value="HATPase_c"/>
    <property type="match status" value="1"/>
</dbReference>
<feature type="domain" description="HTH araC/xylS-type" evidence="14">
    <location>
        <begin position="1339"/>
        <end position="1438"/>
    </location>
</feature>
<dbReference type="InterPro" id="IPR011123">
    <property type="entry name" value="Y_Y_Y"/>
</dbReference>
<comment type="caution">
    <text evidence="17">The sequence shown here is derived from an EMBL/GenBank/DDBJ whole genome shotgun (WGS) entry which is preliminary data.</text>
</comment>
<evidence type="ECO:0000256" key="1">
    <source>
        <dbReference type="ARBA" id="ARBA00000085"/>
    </source>
</evidence>
<dbReference type="SMART" id="SM00388">
    <property type="entry name" value="HisKA"/>
    <property type="match status" value="1"/>
</dbReference>
<evidence type="ECO:0000259" key="15">
    <source>
        <dbReference type="PROSITE" id="PS50109"/>
    </source>
</evidence>
<dbReference type="Gene3D" id="2.60.40.10">
    <property type="entry name" value="Immunoglobulins"/>
    <property type="match status" value="1"/>
</dbReference>
<dbReference type="SUPFAM" id="SSF47384">
    <property type="entry name" value="Homodimeric domain of signal transducing histidine kinase"/>
    <property type="match status" value="1"/>
</dbReference>
<dbReference type="Pfam" id="PF00512">
    <property type="entry name" value="HisKA"/>
    <property type="match status" value="1"/>
</dbReference>
<dbReference type="Gene3D" id="1.10.10.60">
    <property type="entry name" value="Homeodomain-like"/>
    <property type="match status" value="2"/>
</dbReference>
<evidence type="ECO:0000256" key="5">
    <source>
        <dbReference type="ARBA" id="ARBA00022741"/>
    </source>
</evidence>
<dbReference type="PROSITE" id="PS50110">
    <property type="entry name" value="RESPONSE_REGULATORY"/>
    <property type="match status" value="1"/>
</dbReference>
<evidence type="ECO:0000256" key="13">
    <source>
        <dbReference type="SAM" id="Phobius"/>
    </source>
</evidence>
<feature type="modified residue" description="4-aspartylphosphate" evidence="12">
    <location>
        <position position="1223"/>
    </location>
</feature>
<keyword evidence="7" id="KW-0067">ATP-binding</keyword>
<keyword evidence="11" id="KW-0804">Transcription</keyword>
<dbReference type="GO" id="GO:0000155">
    <property type="term" value="F:phosphorelay sensor kinase activity"/>
    <property type="evidence" value="ECO:0007669"/>
    <property type="project" value="InterPro"/>
</dbReference>
<reference evidence="17 18" key="1">
    <citation type="submission" date="2016-02" db="EMBL/GenBank/DDBJ databases">
        <authorList>
            <person name="Wen L."/>
            <person name="He K."/>
            <person name="Yang H."/>
        </authorList>
    </citation>
    <scope>NUCLEOTIDE SEQUENCE [LARGE SCALE GENOMIC DNA]</scope>
    <source>
        <strain evidence="17 18">KLE1704</strain>
    </source>
</reference>
<dbReference type="PANTHER" id="PTHR43547">
    <property type="entry name" value="TWO-COMPONENT HISTIDINE KINASE"/>
    <property type="match status" value="1"/>
</dbReference>
<dbReference type="PROSITE" id="PS01124">
    <property type="entry name" value="HTH_ARAC_FAMILY_2"/>
    <property type="match status" value="1"/>
</dbReference>
<dbReference type="Proteomes" id="UP000070319">
    <property type="component" value="Unassembled WGS sequence"/>
</dbReference>
<dbReference type="GO" id="GO:0005524">
    <property type="term" value="F:ATP binding"/>
    <property type="evidence" value="ECO:0007669"/>
    <property type="project" value="UniProtKB-KW"/>
</dbReference>
<keyword evidence="5" id="KW-0547">Nucleotide-binding</keyword>
<dbReference type="CDD" id="cd17574">
    <property type="entry name" value="REC_OmpR"/>
    <property type="match status" value="1"/>
</dbReference>
<dbReference type="PROSITE" id="PS00041">
    <property type="entry name" value="HTH_ARAC_FAMILY_1"/>
    <property type="match status" value="1"/>
</dbReference>
<dbReference type="InterPro" id="IPR018060">
    <property type="entry name" value="HTH_AraC"/>
</dbReference>
<dbReference type="Gene3D" id="3.30.565.10">
    <property type="entry name" value="Histidine kinase-like ATPase, C-terminal domain"/>
    <property type="match status" value="1"/>
</dbReference>
<dbReference type="InterPro" id="IPR004358">
    <property type="entry name" value="Sig_transdc_His_kin-like_C"/>
</dbReference>
<keyword evidence="13" id="KW-1133">Transmembrane helix</keyword>
<dbReference type="Pfam" id="PF07495">
    <property type="entry name" value="Y_Y_Y"/>
    <property type="match status" value="1"/>
</dbReference>
<evidence type="ECO:0000256" key="9">
    <source>
        <dbReference type="ARBA" id="ARBA00023015"/>
    </source>
</evidence>
<dbReference type="GO" id="GO:0003700">
    <property type="term" value="F:DNA-binding transcription factor activity"/>
    <property type="evidence" value="ECO:0007669"/>
    <property type="project" value="InterPro"/>
</dbReference>
<evidence type="ECO:0000256" key="4">
    <source>
        <dbReference type="ARBA" id="ARBA00022679"/>
    </source>
</evidence>
<dbReference type="InterPro" id="IPR003661">
    <property type="entry name" value="HisK_dim/P_dom"/>
</dbReference>
<dbReference type="PATRIC" id="fig|329854.7.peg.4759"/>
<dbReference type="SUPFAM" id="SSF50969">
    <property type="entry name" value="YVTN repeat-like/Quinoprotein amine dehydrogenase"/>
    <property type="match status" value="1"/>
</dbReference>
<dbReference type="InterPro" id="IPR009057">
    <property type="entry name" value="Homeodomain-like_sf"/>
</dbReference>
<evidence type="ECO:0000256" key="11">
    <source>
        <dbReference type="ARBA" id="ARBA00023163"/>
    </source>
</evidence>
<dbReference type="PROSITE" id="PS50109">
    <property type="entry name" value="HIS_KIN"/>
    <property type="match status" value="1"/>
</dbReference>
<keyword evidence="8" id="KW-0902">Two-component regulatory system</keyword>
<keyword evidence="3 12" id="KW-0597">Phosphoprotein</keyword>
<dbReference type="SMART" id="SM00387">
    <property type="entry name" value="HATPase_c"/>
    <property type="match status" value="1"/>
</dbReference>
<dbReference type="InterPro" id="IPR011044">
    <property type="entry name" value="Quino_amine_DH_bsu"/>
</dbReference>
<dbReference type="InterPro" id="IPR013783">
    <property type="entry name" value="Ig-like_fold"/>
</dbReference>
<dbReference type="InterPro" id="IPR001789">
    <property type="entry name" value="Sig_transdc_resp-reg_receiver"/>
</dbReference>
<evidence type="ECO:0000259" key="16">
    <source>
        <dbReference type="PROSITE" id="PS50110"/>
    </source>
</evidence>
<keyword evidence="6" id="KW-0418">Kinase</keyword>
<gene>
    <name evidence="17" type="ORF">HMPREF2531_04688</name>
</gene>
<keyword evidence="4" id="KW-0808">Transferase</keyword>
<dbReference type="InterPro" id="IPR003594">
    <property type="entry name" value="HATPase_dom"/>
</dbReference>
<dbReference type="PRINTS" id="PR00344">
    <property type="entry name" value="BCTRLSENSOR"/>
</dbReference>
<evidence type="ECO:0000256" key="7">
    <source>
        <dbReference type="ARBA" id="ARBA00022840"/>
    </source>
</evidence>
<dbReference type="SMART" id="SM00448">
    <property type="entry name" value="REC"/>
    <property type="match status" value="1"/>
</dbReference>
<dbReference type="SUPFAM" id="SSF46689">
    <property type="entry name" value="Homeodomain-like"/>
    <property type="match status" value="1"/>
</dbReference>
<dbReference type="Gene3D" id="1.10.287.130">
    <property type="match status" value="1"/>
</dbReference>
<evidence type="ECO:0000256" key="10">
    <source>
        <dbReference type="ARBA" id="ARBA00023125"/>
    </source>
</evidence>
<dbReference type="InterPro" id="IPR036097">
    <property type="entry name" value="HisK_dim/P_sf"/>
</dbReference>
<dbReference type="InterPro" id="IPR018062">
    <property type="entry name" value="HTH_AraC-typ_CS"/>
</dbReference>
<organism evidence="17">
    <name type="scientific">Bacteroides intestinalis</name>
    <dbReference type="NCBI Taxonomy" id="329854"/>
    <lineage>
        <taxon>Bacteria</taxon>
        <taxon>Pseudomonadati</taxon>
        <taxon>Bacteroidota</taxon>
        <taxon>Bacteroidia</taxon>
        <taxon>Bacteroidales</taxon>
        <taxon>Bacteroidaceae</taxon>
        <taxon>Bacteroides</taxon>
    </lineage>
</organism>
<dbReference type="FunFam" id="3.30.565.10:FF:000037">
    <property type="entry name" value="Hybrid sensor histidine kinase/response regulator"/>
    <property type="match status" value="1"/>
</dbReference>
<dbReference type="EMBL" id="LTDF01000165">
    <property type="protein sequence ID" value="KXT42619.1"/>
    <property type="molecule type" value="Genomic_DNA"/>
</dbReference>
<dbReference type="CDD" id="cd00082">
    <property type="entry name" value="HisKA"/>
    <property type="match status" value="1"/>
</dbReference>
<dbReference type="PANTHER" id="PTHR43547:SF2">
    <property type="entry name" value="HYBRID SIGNAL TRANSDUCTION HISTIDINE KINASE C"/>
    <property type="match status" value="1"/>
</dbReference>
<dbReference type="Pfam" id="PF00072">
    <property type="entry name" value="Response_reg"/>
    <property type="match status" value="1"/>
</dbReference>
<dbReference type="Pfam" id="PF07494">
    <property type="entry name" value="Reg_prop"/>
    <property type="match status" value="3"/>
</dbReference>
<dbReference type="SUPFAM" id="SSF55874">
    <property type="entry name" value="ATPase domain of HSP90 chaperone/DNA topoisomerase II/histidine kinase"/>
    <property type="match status" value="1"/>
</dbReference>
<dbReference type="SMART" id="SM00342">
    <property type="entry name" value="HTH_ARAC"/>
    <property type="match status" value="1"/>
</dbReference>
<evidence type="ECO:0000259" key="14">
    <source>
        <dbReference type="PROSITE" id="PS01124"/>
    </source>
</evidence>
<dbReference type="InterPro" id="IPR011110">
    <property type="entry name" value="Reg_prop"/>
</dbReference>
<dbReference type="EC" id="2.7.13.3" evidence="2"/>
<dbReference type="Pfam" id="PF12833">
    <property type="entry name" value="HTH_18"/>
    <property type="match status" value="1"/>
</dbReference>
<dbReference type="FunFam" id="1.10.287.130:FF:000045">
    <property type="entry name" value="Two-component system sensor histidine kinase/response regulator"/>
    <property type="match status" value="1"/>
</dbReference>
<evidence type="ECO:0000256" key="3">
    <source>
        <dbReference type="ARBA" id="ARBA00022553"/>
    </source>
</evidence>
<evidence type="ECO:0000256" key="2">
    <source>
        <dbReference type="ARBA" id="ARBA00012438"/>
    </source>
</evidence>
<keyword evidence="9" id="KW-0805">Transcription regulation</keyword>
<dbReference type="InterPro" id="IPR036890">
    <property type="entry name" value="HATPase_C_sf"/>
</dbReference>
<dbReference type="InterPro" id="IPR005467">
    <property type="entry name" value="His_kinase_dom"/>
</dbReference>
<proteinExistence type="predicted"/>
<feature type="transmembrane region" description="Helical" evidence="13">
    <location>
        <begin position="877"/>
        <end position="901"/>
    </location>
</feature>
<feature type="domain" description="Histidine kinase" evidence="15">
    <location>
        <begin position="923"/>
        <end position="1138"/>
    </location>
</feature>
<evidence type="ECO:0000313" key="18">
    <source>
        <dbReference type="Proteomes" id="UP000070319"/>
    </source>
</evidence>
<feature type="domain" description="Response regulatory" evidence="16">
    <location>
        <begin position="1175"/>
        <end position="1290"/>
    </location>
</feature>
<dbReference type="SUPFAM" id="SSF52172">
    <property type="entry name" value="CheY-like"/>
    <property type="match status" value="1"/>
</dbReference>
<dbReference type="Gene3D" id="2.130.10.10">
    <property type="entry name" value="YVTN repeat-like/Quinoprotein amine dehydrogenase"/>
    <property type="match status" value="3"/>
</dbReference>
<evidence type="ECO:0000313" key="17">
    <source>
        <dbReference type="EMBL" id="KXT42619.1"/>
    </source>
</evidence>
<sequence>MNMWLKQILITLCALGMVAMSTVAQGLINIRHYSVKDGLSQNTVQSVLQDKDGYIWLATWNGLEKFDGYTFKNYKTYPTDKVKLKYNRLLKLVQGGNHTLLCESYDNRIYLFDIQEEIFEDIFSYHPGIKVCEHVSDMVALPNGVVWVINRQEELWRIDTNRYKEKDGVVYLGNRLKYKIGNRFFSVVQDDAHGEWIFTDQGYFVYGNAEISGNVSFRFTALMNGRLFIANTGERLMSYTPETGLQSLQLSYPVRRIRQLLALKDGRLAVFMERAILIYNPENESCELLELDDKQENLNPDYVYQSSDGTIWCLNSQGHILKCDIYHPKIVFLDYPKSEFRGMCFIHEDESGNIWAYPSDGFLSYYNPQKETFELAYTLDKGNKSMYVEPSRTFFIDYHKNIWLCREFGVDRIAFSDKNYDYIRSTDGVGVRGLFIDSRQRIWVSARDGIVQVYDKERHYCGNLRRDGQLVKDPSVKFGANVYAFLEDKYRRLWIGTRNNGLFVGIPEGEGYRLTQYKSDENKQSSINSNSVFSIIEDRHGHIWIGTYGGGLNLAIGAGANLCFVNPDNQLKNYPQEACKRVRTVCSLSNGMILVGTTDGLLSFSSEFGNPEDVCFYHNSSEAVRPNSLSDNDVMHIMESSAGKIYITTYGGGISQIQSSNLLSDELSFFHYNKKNGLPSDMAFAVTEDSERQLWITFESFICKFVPDGPNFEAYDDFNTNTDLILTELPPVIDSAGNMYLGCSEGALRVDLKRLKKSLYTPNLVFTGVDIQRRGGISTQHSIVNDTLILQKEERSITVSFAALDFTKPANLKYAYRIPELSDDWIYIGNNRSATLANLPAGDIGLEVKSTNSDGVWVDNVRVLYIKVQPTFWETGWAWLFYFVLFLIALTFVSGIIIYIWGLRKKINFEKQLTNMKLRFFTDVSHELRTPLTLIEGPIEEVLKQEQLSPGGTVNMQVAKRNTERMLQLINQLLDFRKIQNHKMKLYIEQADIVPLSRKVYESFAVMANQSGIDFRFVAHEENINIYTDLDKFEKIIFNLLSNAFKYTPRGKSISLIIELQADVVLVQVKDEGKGIDYHKLGKLFDRFETLGSTQSSLSTGIGLSLVKDLVELMHGKINVNTTLGEGSTFIVSLPLSVDVYRNDSNAEFVLDDGKCSLPATETIATEEVEQKSFTVLVVEDNDELRHFIVHILQKEYHVLEAENGKAGLEKVIAEIPDIVVSDVMMPEMDGITLLNSIKNNHSISHIPIILLSARASLEDRIQGLEYGADEYITKPFSSAYLRAKLKSLLQQRAFLKDYLLAGKKFPVGHSSGQEKTIELGDLSPSLPQITHFDEEFISKVIQNVESNLANPDFRMEDLSDSIGMGRTMFYRKIKSLLGVSPIDFVKDMRIKRSVQLLDSGEYTVSEIAYMCGFSSPQYFSRVFKTTMNCTPTEYKDQICQ</sequence>
<dbReference type="GO" id="GO:0043565">
    <property type="term" value="F:sequence-specific DNA binding"/>
    <property type="evidence" value="ECO:0007669"/>
    <property type="project" value="InterPro"/>
</dbReference>
<comment type="catalytic activity">
    <reaction evidence="1">
        <text>ATP + protein L-histidine = ADP + protein N-phospho-L-histidine.</text>
        <dbReference type="EC" id="2.7.13.3"/>
    </reaction>
</comment>
<dbReference type="Gene3D" id="3.40.50.2300">
    <property type="match status" value="1"/>
</dbReference>
<name>A0A139KTW6_9BACE</name>
<dbReference type="SUPFAM" id="SSF63829">
    <property type="entry name" value="Calcium-dependent phosphotriesterase"/>
    <property type="match status" value="2"/>
</dbReference>
<evidence type="ECO:0000256" key="6">
    <source>
        <dbReference type="ARBA" id="ARBA00022777"/>
    </source>
</evidence>
<accession>A0A139KTW6</accession>
<evidence type="ECO:0000256" key="8">
    <source>
        <dbReference type="ARBA" id="ARBA00023012"/>
    </source>
</evidence>
<keyword evidence="13" id="KW-0812">Transmembrane</keyword>